<keyword evidence="4 7" id="KW-0812">Transmembrane</keyword>
<keyword evidence="6 7" id="KW-0472">Membrane</keyword>
<gene>
    <name evidence="8" type="ORF">PSQ19_01280</name>
</gene>
<keyword evidence="9" id="KW-1185">Reference proteome</keyword>
<accession>A0ABY7YPC8</accession>
<comment type="similarity">
    <text evidence="2">Belongs to the major facilitator superfamily.</text>
</comment>
<feature type="transmembrane region" description="Helical" evidence="7">
    <location>
        <begin position="336"/>
        <end position="355"/>
    </location>
</feature>
<evidence type="ECO:0000313" key="9">
    <source>
        <dbReference type="Proteomes" id="UP001220530"/>
    </source>
</evidence>
<evidence type="ECO:0008006" key="10">
    <source>
        <dbReference type="Google" id="ProtNLM"/>
    </source>
</evidence>
<dbReference type="EMBL" id="CP118246">
    <property type="protein sequence ID" value="WDR02889.1"/>
    <property type="molecule type" value="Genomic_DNA"/>
</dbReference>
<feature type="transmembrane region" description="Helical" evidence="7">
    <location>
        <begin position="49"/>
        <end position="68"/>
    </location>
</feature>
<evidence type="ECO:0000256" key="7">
    <source>
        <dbReference type="SAM" id="Phobius"/>
    </source>
</evidence>
<protein>
    <recommendedName>
        <fullName evidence="10">MFS transporter</fullName>
    </recommendedName>
</protein>
<feature type="transmembrane region" description="Helical" evidence="7">
    <location>
        <begin position="367"/>
        <end position="387"/>
    </location>
</feature>
<feature type="transmembrane region" description="Helical" evidence="7">
    <location>
        <begin position="214"/>
        <end position="237"/>
    </location>
</feature>
<sequence>MDIAVSPITAKASPSMLAAALLCFAAGSLYAWSSMIPALLARYGVGVQQAGQVFSVAIVAFSLAVLIFPHLPIALKSSHGAAGAGLLASISLAAATMAPNFGIFLICYSLGFGAMSGIIYIQTVELAAKSAAPAILTPMMVAAFGLGGVVFGPAIRALVALDWQLMALLPVALTLLAATGLVLAFPSRLTTTSTPDQTAPDITTAAPVRFSQVAFLWTIFAFGSGAGLMILGLASAIIEDRGATATFSATVLAAVALANTGGRLSVSALGRWLSPILIASLSPALAGIGLLTMIISPKLYVGGIGLTLVALSYGLMASAVPVLTRAITSTLTFGHTFSLVFTAWGVAGLVSPWLAGASFDLTGSFTGALYFGLASTVIALTAIALYARSTSPFASGRATSRHGD</sequence>
<dbReference type="PANTHER" id="PTHR23514:SF3">
    <property type="entry name" value="BYPASS OF STOP CODON PROTEIN 6"/>
    <property type="match status" value="1"/>
</dbReference>
<dbReference type="PANTHER" id="PTHR23514">
    <property type="entry name" value="BYPASS OF STOP CODON PROTEIN 6"/>
    <property type="match status" value="1"/>
</dbReference>
<dbReference type="Proteomes" id="UP001220530">
    <property type="component" value="Chromosome"/>
</dbReference>
<organism evidence="8 9">
    <name type="scientific">Devosia algicola</name>
    <dbReference type="NCBI Taxonomy" id="3026418"/>
    <lineage>
        <taxon>Bacteria</taxon>
        <taxon>Pseudomonadati</taxon>
        <taxon>Pseudomonadota</taxon>
        <taxon>Alphaproteobacteria</taxon>
        <taxon>Hyphomicrobiales</taxon>
        <taxon>Devosiaceae</taxon>
        <taxon>Devosia</taxon>
    </lineage>
</organism>
<feature type="transmembrane region" description="Helical" evidence="7">
    <location>
        <begin position="243"/>
        <end position="260"/>
    </location>
</feature>
<evidence type="ECO:0000313" key="8">
    <source>
        <dbReference type="EMBL" id="WDR02889.1"/>
    </source>
</evidence>
<evidence type="ECO:0000256" key="5">
    <source>
        <dbReference type="ARBA" id="ARBA00022989"/>
    </source>
</evidence>
<comment type="subcellular location">
    <subcellularLocation>
        <location evidence="1">Endomembrane system</location>
        <topology evidence="1">Multi-pass membrane protein</topology>
    </subcellularLocation>
</comment>
<keyword evidence="3" id="KW-0813">Transport</keyword>
<feature type="transmembrane region" description="Helical" evidence="7">
    <location>
        <begin position="165"/>
        <end position="185"/>
    </location>
</feature>
<dbReference type="InterPro" id="IPR051788">
    <property type="entry name" value="MFS_Transporter"/>
</dbReference>
<keyword evidence="5 7" id="KW-1133">Transmembrane helix</keyword>
<evidence type="ECO:0000256" key="2">
    <source>
        <dbReference type="ARBA" id="ARBA00008335"/>
    </source>
</evidence>
<evidence type="ECO:0000256" key="3">
    <source>
        <dbReference type="ARBA" id="ARBA00022448"/>
    </source>
</evidence>
<evidence type="ECO:0000256" key="6">
    <source>
        <dbReference type="ARBA" id="ARBA00023136"/>
    </source>
</evidence>
<feature type="transmembrane region" description="Helical" evidence="7">
    <location>
        <begin position="133"/>
        <end position="159"/>
    </location>
</feature>
<dbReference type="SUPFAM" id="SSF103473">
    <property type="entry name" value="MFS general substrate transporter"/>
    <property type="match status" value="1"/>
</dbReference>
<evidence type="ECO:0000256" key="1">
    <source>
        <dbReference type="ARBA" id="ARBA00004127"/>
    </source>
</evidence>
<evidence type="ECO:0000256" key="4">
    <source>
        <dbReference type="ARBA" id="ARBA00022692"/>
    </source>
</evidence>
<dbReference type="InterPro" id="IPR036259">
    <property type="entry name" value="MFS_trans_sf"/>
</dbReference>
<dbReference type="RefSeq" id="WP_282219291.1">
    <property type="nucleotide sequence ID" value="NZ_CP118246.1"/>
</dbReference>
<name>A0ABY7YPC8_9HYPH</name>
<feature type="transmembrane region" description="Helical" evidence="7">
    <location>
        <begin position="301"/>
        <end position="324"/>
    </location>
</feature>
<feature type="transmembrane region" description="Helical" evidence="7">
    <location>
        <begin position="272"/>
        <end position="295"/>
    </location>
</feature>
<dbReference type="Gene3D" id="1.20.1250.20">
    <property type="entry name" value="MFS general substrate transporter like domains"/>
    <property type="match status" value="1"/>
</dbReference>
<reference evidence="8 9" key="1">
    <citation type="submission" date="2023-02" db="EMBL/GenBank/DDBJ databases">
        <title>Devosia algicola sp. nov., isolated from the phycosphere of marine algae.</title>
        <authorList>
            <person name="Kim J.M."/>
            <person name="Lee J.K."/>
            <person name="Choi B.J."/>
            <person name="Bayburt H."/>
            <person name="Jeon C.O."/>
        </authorList>
    </citation>
    <scope>NUCLEOTIDE SEQUENCE [LARGE SCALE GENOMIC DNA]</scope>
    <source>
        <strain evidence="8 9">G20-9</strain>
    </source>
</reference>
<proteinExistence type="inferred from homology"/>